<dbReference type="AlphaFoldDB" id="A0A1E5L304"/>
<dbReference type="Proteomes" id="UP000095255">
    <property type="component" value="Unassembled WGS sequence"/>
</dbReference>
<dbReference type="Pfam" id="PF01436">
    <property type="entry name" value="NHL"/>
    <property type="match status" value="3"/>
</dbReference>
<dbReference type="Gene3D" id="2.120.10.30">
    <property type="entry name" value="TolB, C-terminal domain"/>
    <property type="match status" value="3"/>
</dbReference>
<accession>A0A1E5L304</accession>
<protein>
    <recommendedName>
        <fullName evidence="4">SLH domain-containing protein</fullName>
    </recommendedName>
</protein>
<keyword evidence="6" id="KW-1185">Reference proteome</keyword>
<dbReference type="InterPro" id="IPR013378">
    <property type="entry name" value="InlB-like_B-rpt"/>
</dbReference>
<evidence type="ECO:0000256" key="3">
    <source>
        <dbReference type="PROSITE-ProRule" id="PRU00504"/>
    </source>
</evidence>
<feature type="domain" description="SLH" evidence="4">
    <location>
        <begin position="906"/>
        <end position="970"/>
    </location>
</feature>
<dbReference type="Pfam" id="PF09479">
    <property type="entry name" value="Flg_new"/>
    <property type="match status" value="1"/>
</dbReference>
<feature type="domain" description="SLH" evidence="4">
    <location>
        <begin position="1033"/>
        <end position="1096"/>
    </location>
</feature>
<dbReference type="Pfam" id="PF00395">
    <property type="entry name" value="SLH"/>
    <property type="match status" value="3"/>
</dbReference>
<dbReference type="InterPro" id="IPR001258">
    <property type="entry name" value="NHL_repeat"/>
</dbReference>
<dbReference type="SMART" id="SM00635">
    <property type="entry name" value="BID_2"/>
    <property type="match status" value="1"/>
</dbReference>
<dbReference type="InterPro" id="IPR008964">
    <property type="entry name" value="Invasin/intimin_cell_adhesion"/>
</dbReference>
<dbReference type="OrthoDB" id="9807519at2"/>
<dbReference type="InterPro" id="IPR011042">
    <property type="entry name" value="6-blade_b-propeller_TolB-like"/>
</dbReference>
<name>A0A1E5L304_9FIRM</name>
<dbReference type="Gene3D" id="2.60.40.1080">
    <property type="match status" value="1"/>
</dbReference>
<organism evidence="5 6">
    <name type="scientific">Desulfuribacillus stibiiarsenatis</name>
    <dbReference type="NCBI Taxonomy" id="1390249"/>
    <lineage>
        <taxon>Bacteria</taxon>
        <taxon>Bacillati</taxon>
        <taxon>Bacillota</taxon>
        <taxon>Desulfuribacillia</taxon>
        <taxon>Desulfuribacillales</taxon>
        <taxon>Desulfuribacillaceae</taxon>
        <taxon>Desulfuribacillus</taxon>
    </lineage>
</organism>
<dbReference type="EMBL" id="MJAT01000038">
    <property type="protein sequence ID" value="OEH84502.1"/>
    <property type="molecule type" value="Genomic_DNA"/>
</dbReference>
<dbReference type="InterPro" id="IPR042229">
    <property type="entry name" value="Listeria/Bacterioides_rpt_sf"/>
</dbReference>
<proteinExistence type="predicted"/>
<dbReference type="InterPro" id="IPR000033">
    <property type="entry name" value="LDLR_classB_rpt"/>
</dbReference>
<evidence type="ECO:0000256" key="2">
    <source>
        <dbReference type="ARBA" id="ARBA00022737"/>
    </source>
</evidence>
<comment type="subcellular location">
    <subcellularLocation>
        <location evidence="1">Cell envelope</location>
    </subcellularLocation>
</comment>
<dbReference type="PROSITE" id="PS51125">
    <property type="entry name" value="NHL"/>
    <property type="match status" value="4"/>
</dbReference>
<dbReference type="STRING" id="1390249.BHU72_09865"/>
<dbReference type="Pfam" id="PF25021">
    <property type="entry name" value="TEN_NHL"/>
    <property type="match status" value="3"/>
</dbReference>
<dbReference type="NCBIfam" id="TIGR02543">
    <property type="entry name" value="List_Bact_rpt"/>
    <property type="match status" value="1"/>
</dbReference>
<dbReference type="PANTHER" id="PTHR46388">
    <property type="entry name" value="NHL REPEAT-CONTAINING PROTEIN 2"/>
    <property type="match status" value="1"/>
</dbReference>
<dbReference type="InterPro" id="IPR001119">
    <property type="entry name" value="SLH_dom"/>
</dbReference>
<evidence type="ECO:0000259" key="4">
    <source>
        <dbReference type="PROSITE" id="PS51272"/>
    </source>
</evidence>
<gene>
    <name evidence="5" type="ORF">BHU72_09865</name>
</gene>
<reference evidence="5 6" key="1">
    <citation type="submission" date="2016-09" db="EMBL/GenBank/DDBJ databases">
        <title>Desulfuribacillus arsenicus sp. nov., an obligately anaerobic, dissimilatory arsenic- and antimonate-reducing bacterium isolated from anoxic sediments.</title>
        <authorList>
            <person name="Abin C.A."/>
            <person name="Hollibaugh J.T."/>
        </authorList>
    </citation>
    <scope>NUCLEOTIDE SEQUENCE [LARGE SCALE GENOMIC DNA]</scope>
    <source>
        <strain evidence="5 6">MLFW-2</strain>
    </source>
</reference>
<dbReference type="Gene3D" id="2.60.40.4270">
    <property type="entry name" value="Listeria-Bacteroides repeat domain"/>
    <property type="match status" value="1"/>
</dbReference>
<feature type="repeat" description="NHL" evidence="3">
    <location>
        <begin position="63"/>
        <end position="94"/>
    </location>
</feature>
<evidence type="ECO:0000313" key="5">
    <source>
        <dbReference type="EMBL" id="OEH84502.1"/>
    </source>
</evidence>
<evidence type="ECO:0000313" key="6">
    <source>
        <dbReference type="Proteomes" id="UP000095255"/>
    </source>
</evidence>
<dbReference type="Gene3D" id="2.60.40.2700">
    <property type="match status" value="1"/>
</dbReference>
<dbReference type="GO" id="GO:0030313">
    <property type="term" value="C:cell envelope"/>
    <property type="evidence" value="ECO:0007669"/>
    <property type="project" value="UniProtKB-SubCell"/>
</dbReference>
<feature type="repeat" description="NHL" evidence="3">
    <location>
        <begin position="237"/>
        <end position="272"/>
    </location>
</feature>
<dbReference type="SUPFAM" id="SSF49373">
    <property type="entry name" value="Invasin/intimin cell-adhesion fragments"/>
    <property type="match status" value="1"/>
</dbReference>
<feature type="repeat" description="NHL" evidence="3">
    <location>
        <begin position="120"/>
        <end position="151"/>
    </location>
</feature>
<dbReference type="CDD" id="cd14953">
    <property type="entry name" value="NHL_like_1"/>
    <property type="match status" value="1"/>
</dbReference>
<feature type="repeat" description="NHL" evidence="3">
    <location>
        <begin position="298"/>
        <end position="329"/>
    </location>
</feature>
<dbReference type="SUPFAM" id="SSF101898">
    <property type="entry name" value="NHL repeat"/>
    <property type="match status" value="1"/>
</dbReference>
<feature type="domain" description="SLH" evidence="4">
    <location>
        <begin position="971"/>
        <end position="1032"/>
    </location>
</feature>
<comment type="caution">
    <text evidence="5">The sequence shown here is derived from an EMBL/GenBank/DDBJ whole genome shotgun (WGS) entry which is preliminary data.</text>
</comment>
<dbReference type="Pfam" id="PF02368">
    <property type="entry name" value="Big_2"/>
    <property type="match status" value="1"/>
</dbReference>
<dbReference type="PANTHER" id="PTHR46388:SF2">
    <property type="entry name" value="NHL REPEAT-CONTAINING PROTEIN 2"/>
    <property type="match status" value="1"/>
</dbReference>
<dbReference type="PROSITE" id="PS51272">
    <property type="entry name" value="SLH"/>
    <property type="match status" value="3"/>
</dbReference>
<sequence length="1133" mass="119626">MKKLLKRVISLLLIFLMVTNVISQFSPDWRVQTYATSSDIITTVAGTDTQGYFGDDAPAINANLNSPHGVAVDSQGNLYIADTYNHRIRKVSATDGVISTVVGTGTSGYSGDGEAATLANLSSPNGVALDSSGNLYIADTMNHVIRKVATDGKISTVAGTNTGDDLDDYYGGYSGDGGLATSAELRAPRGLAVDNLSNLYIADSSNNRIRKVSATDGVITTVAGTGSYSYSGDGGLANQAGLNFPRGVAVDSHGNLYIADRSNHRIRKVSATDGVITTVAGTGTPDYSGDGEAATSANLKSPHGVAVDSHGNLYIADTENNRIRKVSAADGVISTVAGTGIYGYSGDEGTATLAQFRSIYGVIVDSNGNLYITDSNNNRIRKVTVPTVSVTGVTVDPSTLTLIEGGAPVSLTATVSPIDATNKGVVWSSSNTAIATVSSSGEVTPVGVGTATITVTTQDGSNTGTVEVTVNALVNAETPTIVTQPIGTTVNEGATSPVLSVVASVSDGGTLSYQWNSNSTNSTIGGTIITGATSASYSAPTSTVGTMYYYVVVTNTKSGVNGTTTETASNVVAVVVSPTLPAYTVTYNGNGNTGGSVPIDSELYEQGAPVTVQSNNGSLAKTGYTFAGWNTAADGSGTNYVAGATFPIGTANVTLYAKWTAIPSSSGSGGSVTPSQTGSQVTTIPAPQVITVPVQTGNVGSGSTVSETPITRTIDPEGKVKDEVTLNQEKMKDTVQSIIEANQSTARIMIQDTKDEVGQVNINVPKEATKEIGDKNINLEIFTENVRIIIPHGSMDNFLNDLFFRVIPIKEESQRKEVESRARVEQIVKEVANNDNIAVISRPMTIETNMQGRPTTLVLPLRDLEVPTNDAERSKFLNELFIFIEHSDGEKRLEKGKNVEYKEGQLGIEFGVNKFSTFTILHLEGFAQNFHQAYIKGFTDGSFKPNEQITRTQMALMLARILGYDETQKATKAPFRDVSVAHPTSGAIACMQEKGLMTGDDNGNFNPSEQITRAQMAVVVARYKQLSIKEQTINNNAFSDIIGHWAIKEIAANKDAGIITGFTDGTFRPQSALTRAQAVKIINRMFDRGPLFGVATPRFKDVPATHWAFEEIEEAAQDHFFTSRAEGGENLVK</sequence>
<dbReference type="SMART" id="SM00135">
    <property type="entry name" value="LY"/>
    <property type="match status" value="5"/>
</dbReference>
<dbReference type="RefSeq" id="WP_069703215.1">
    <property type="nucleotide sequence ID" value="NZ_MJAT01000038.1"/>
</dbReference>
<dbReference type="InterPro" id="IPR056822">
    <property type="entry name" value="TEN_NHL"/>
</dbReference>
<dbReference type="InterPro" id="IPR003343">
    <property type="entry name" value="Big_2"/>
</dbReference>
<keyword evidence="2" id="KW-0677">Repeat</keyword>
<evidence type="ECO:0000256" key="1">
    <source>
        <dbReference type="ARBA" id="ARBA00004196"/>
    </source>
</evidence>